<dbReference type="Proteomes" id="UP000247892">
    <property type="component" value="Unassembled WGS sequence"/>
</dbReference>
<dbReference type="PANTHER" id="PTHR13017">
    <property type="entry name" value="5-FORMYLTETRAHYDROFOLATE CYCLO-LIGASE-RELATED"/>
    <property type="match status" value="1"/>
</dbReference>
<dbReference type="InterPro" id="IPR024185">
    <property type="entry name" value="FTHF_cligase-like_sf"/>
</dbReference>
<dbReference type="PANTHER" id="PTHR13017:SF0">
    <property type="entry name" value="METHENYLTETRAHYDROFOLATE SYNTHASE DOMAIN-CONTAINING PROTEIN"/>
    <property type="match status" value="1"/>
</dbReference>
<sequence length="238" mass="25876">MGEVESAKQDIRQRVWELLERERLARFPGARGRIPNFAGAEEAAAALAGLPEWEAASVVKANPDGPQLPVRSRALAAGKLLYMAVPKLTAARPFVLLDPVKVEERPRRAAAKDRALRLGRSVSVPEMRRVDLVVCGTVAVNREGARVGKGGGFSDIEFGLLVEAGLVDDDTVIATTVHSRQVLDEPLPETDHDFRVDVVVTPDEVIRVPGKKRSTGILWDHLPEEKIAAIPALAARRP</sequence>
<protein>
    <submittedName>
        <fullName evidence="1">5-formyltetrahydrofolate cyclo-ligase</fullName>
    </submittedName>
</protein>
<dbReference type="SUPFAM" id="SSF100950">
    <property type="entry name" value="NagB/RpiA/CoA transferase-like"/>
    <property type="match status" value="1"/>
</dbReference>
<dbReference type="GO" id="GO:0016874">
    <property type="term" value="F:ligase activity"/>
    <property type="evidence" value="ECO:0007669"/>
    <property type="project" value="UniProtKB-KW"/>
</dbReference>
<dbReference type="InterPro" id="IPR002698">
    <property type="entry name" value="FTHF_cligase"/>
</dbReference>
<comment type="caution">
    <text evidence="1">The sequence shown here is derived from an EMBL/GenBank/DDBJ whole genome shotgun (WGS) entry which is preliminary data.</text>
</comment>
<dbReference type="RefSeq" id="WP_110334595.1">
    <property type="nucleotide sequence ID" value="NZ_JBHVKT010000008.1"/>
</dbReference>
<dbReference type="EMBL" id="MASU01000002">
    <property type="protein sequence ID" value="PXY37719.1"/>
    <property type="molecule type" value="Genomic_DNA"/>
</dbReference>
<keyword evidence="2" id="KW-1185">Reference proteome</keyword>
<organism evidence="1 2">
    <name type="scientific">Prauserella flavalba</name>
    <dbReference type="NCBI Taxonomy" id="1477506"/>
    <lineage>
        <taxon>Bacteria</taxon>
        <taxon>Bacillati</taxon>
        <taxon>Actinomycetota</taxon>
        <taxon>Actinomycetes</taxon>
        <taxon>Pseudonocardiales</taxon>
        <taxon>Pseudonocardiaceae</taxon>
        <taxon>Prauserella</taxon>
    </lineage>
</organism>
<dbReference type="InterPro" id="IPR037171">
    <property type="entry name" value="NagB/RpiA_transferase-like"/>
</dbReference>
<dbReference type="GO" id="GO:0005737">
    <property type="term" value="C:cytoplasm"/>
    <property type="evidence" value="ECO:0007669"/>
    <property type="project" value="TreeGrafter"/>
</dbReference>
<accession>A0A318LZ50</accession>
<evidence type="ECO:0000313" key="2">
    <source>
        <dbReference type="Proteomes" id="UP000247892"/>
    </source>
</evidence>
<reference evidence="1 2" key="1">
    <citation type="submission" date="2016-07" db="EMBL/GenBank/DDBJ databases">
        <title>Draft genome sequence of Prauserella sp. YIM 121212, isolated from alkaline soil.</title>
        <authorList>
            <person name="Ruckert C."/>
            <person name="Albersmeier A."/>
            <person name="Jiang C.-L."/>
            <person name="Jiang Y."/>
            <person name="Kalinowski J."/>
            <person name="Schneider O."/>
            <person name="Winkler A."/>
            <person name="Zotchev S.B."/>
        </authorList>
    </citation>
    <scope>NUCLEOTIDE SEQUENCE [LARGE SCALE GENOMIC DNA]</scope>
    <source>
        <strain evidence="1 2">YIM 121212</strain>
    </source>
</reference>
<dbReference type="OrthoDB" id="3242798at2"/>
<keyword evidence="1" id="KW-0436">Ligase</keyword>
<dbReference type="AlphaFoldDB" id="A0A318LZ50"/>
<gene>
    <name evidence="1" type="ORF">BA062_03615</name>
</gene>
<dbReference type="Gene3D" id="3.40.50.10420">
    <property type="entry name" value="NagB/RpiA/CoA transferase-like"/>
    <property type="match status" value="1"/>
</dbReference>
<dbReference type="Pfam" id="PF01812">
    <property type="entry name" value="5-FTHF_cyc-lig"/>
    <property type="match status" value="1"/>
</dbReference>
<proteinExistence type="predicted"/>
<name>A0A318LZ50_9PSEU</name>
<evidence type="ECO:0000313" key="1">
    <source>
        <dbReference type="EMBL" id="PXY37719.1"/>
    </source>
</evidence>